<dbReference type="EMBL" id="GEEE01020503">
    <property type="protein sequence ID" value="JAP42722.1"/>
    <property type="molecule type" value="Transcribed_RNA"/>
</dbReference>
<dbReference type="Pfam" id="PF16092">
    <property type="entry name" value="CFAP61_N"/>
    <property type="match status" value="1"/>
</dbReference>
<dbReference type="InterPro" id="IPR032151">
    <property type="entry name" value="CFAP61_N"/>
</dbReference>
<feature type="compositionally biased region" description="Basic and acidic residues" evidence="1">
    <location>
        <begin position="293"/>
        <end position="303"/>
    </location>
</feature>
<evidence type="ECO:0000259" key="2">
    <source>
        <dbReference type="Pfam" id="PF16092"/>
    </source>
</evidence>
<dbReference type="InterPro" id="IPR036188">
    <property type="entry name" value="FAD/NAD-bd_sf"/>
</dbReference>
<organism evidence="4">
    <name type="scientific">Schistocephalus solidus</name>
    <name type="common">Tapeworm</name>
    <dbReference type="NCBI Taxonomy" id="70667"/>
    <lineage>
        <taxon>Eukaryota</taxon>
        <taxon>Metazoa</taxon>
        <taxon>Spiralia</taxon>
        <taxon>Lophotrochozoa</taxon>
        <taxon>Platyhelminthes</taxon>
        <taxon>Cestoda</taxon>
        <taxon>Eucestoda</taxon>
        <taxon>Diphyllobothriidea</taxon>
        <taxon>Diphyllobothriidae</taxon>
        <taxon>Schistocephalus</taxon>
    </lineage>
</organism>
<dbReference type="Gene3D" id="3.50.50.60">
    <property type="entry name" value="FAD/NAD(P)-binding domain"/>
    <property type="match status" value="1"/>
</dbReference>
<protein>
    <submittedName>
        <fullName evidence="4">Uncharacterized protein</fullName>
    </submittedName>
</protein>
<dbReference type="InterPro" id="IPR056299">
    <property type="entry name" value="CFAP61_dimer"/>
</dbReference>
<feature type="compositionally biased region" description="Basic and acidic residues" evidence="1">
    <location>
        <begin position="313"/>
        <end position="339"/>
    </location>
</feature>
<gene>
    <name evidence="4" type="ORF">TR102423</name>
</gene>
<feature type="region of interest" description="Disordered" evidence="1">
    <location>
        <begin position="284"/>
        <end position="388"/>
    </location>
</feature>
<dbReference type="Pfam" id="PF23150">
    <property type="entry name" value="CFAP61_dimer"/>
    <property type="match status" value="1"/>
</dbReference>
<dbReference type="InterPro" id="IPR038884">
    <property type="entry name" value="CFAP61"/>
</dbReference>
<dbReference type="PANTHER" id="PTHR21178">
    <property type="entry name" value="CILIA- AND FLAGELLA-ASSOCIATED PROTEIN 61"/>
    <property type="match status" value="1"/>
</dbReference>
<dbReference type="SUPFAM" id="SSF51905">
    <property type="entry name" value="FAD/NAD(P)-binding domain"/>
    <property type="match status" value="1"/>
</dbReference>
<feature type="compositionally biased region" description="Basic and acidic residues" evidence="1">
    <location>
        <begin position="358"/>
        <end position="374"/>
    </location>
</feature>
<feature type="domain" description="Cilia- and flagella-associated protein 61 N-terminal" evidence="2">
    <location>
        <begin position="6"/>
        <end position="279"/>
    </location>
</feature>
<accession>A0A0X3P425</accession>
<name>A0A0X3P425_SCHSO</name>
<evidence type="ECO:0000313" key="4">
    <source>
        <dbReference type="EMBL" id="JAP42722.1"/>
    </source>
</evidence>
<evidence type="ECO:0000256" key="1">
    <source>
        <dbReference type="SAM" id="MobiDB-lite"/>
    </source>
</evidence>
<dbReference type="PANTHER" id="PTHR21178:SF8">
    <property type="entry name" value="CILIA- AND FLAGELLA-ASSOCIATED PROTEIN 61"/>
    <property type="match status" value="1"/>
</dbReference>
<evidence type="ECO:0000259" key="3">
    <source>
        <dbReference type="Pfam" id="PF23150"/>
    </source>
</evidence>
<feature type="domain" description="CFAP61 dimerisation" evidence="3">
    <location>
        <begin position="1141"/>
        <end position="1260"/>
    </location>
</feature>
<reference evidence="4" key="1">
    <citation type="submission" date="2016-01" db="EMBL/GenBank/DDBJ databases">
        <title>Reference transcriptome for the parasite Schistocephalus solidus: insights into the molecular evolution of parasitism.</title>
        <authorList>
            <person name="Hebert F.O."/>
            <person name="Grambauer S."/>
            <person name="Barber I."/>
            <person name="Landry C.R."/>
            <person name="Aubin-Horth N."/>
        </authorList>
    </citation>
    <scope>NUCLEOTIDE SEQUENCE</scope>
</reference>
<sequence>MKIVNFRRTEALDAVFIQELIDTDDTFLTRKVNLINLLERSLLAITATNAEDEVIGCLVLNDSPPSEILNKQRGNEWFRLRFKFSNLNTCNTLFINLFVVHRLYRKFGYEKFIKVAFSTAIDIHHLLFLVPSSVELDEIDESDPIRDIRLIFSKFKDKTLGPIEFTHRSSNSNEVPSQFHWDVVHFKRDAFFPVLYARPALVNDNDDVQPIFESKTKILSSTYGEFYAAELVEAQNDKLKTIVVEVDGRAVGYMSATTEFDIDFVNEQYDLAPFNCLRKSKELSSEAPIEGNNQKKSEAKPDETLNTDIKALPTDDVRTETIADNKLAENGAPEEHEGAAPEEPEGAAPERGLNWDKLMLEKDRNEVRITDKTSTRSRTPRKKALLHSLSDASEDLRSSLMTSSQSLEHHIRVMHTTDGNWVRRYISRALLDDSNDIEDGSDEVDGVPNAFIIQLFGIKDEVDTRSIDFMPLIFDSLPNLDYAVISVPRLVPEFQLLQHFTRARPKRQSTVTQELYVFHRACLVSDFQVRPANRKDEAAILKLTADMHPFDRKLFLADLKNYMTLGREPDGNELLCYVATCLKTILGVAIARREESIEWIKAGYNLEDYVYFVHHGRPEFVTLIHFLMASSLHMRQRLFLKEIMRQAEKTCIFYFIYPPFTVDSDVKLNTLVTCLPELYAIRPRSRIAYPRALLNSEKAPQMRVLHSKLGMPAPAVYHITRNLIMESKLTINARIIVVGASTTSLAFLETLVFSTHMRFNNLVLLSPRGLPGDSEEPEDTLVNHIFPPDYMQERHRLGQVSLRTYVRLIIGKLTGLDRSRKVITVNGQSEVSYDYLILAPGLQFQAPCPVGLNLWNLKVKLGEGIKTTTHAIEASQMHPSNLFTLNDMILTKHAVRYVQHKLLRQKDNSRELELRPSMNEKLIEDPNFLEREEYQAHEGPIVVYGNCLEAYFCVQGLLKLGVPGIRIVMVQPLDLSNEPSVFEDQTVENAIEEAMLRAKVHLKKGYVVAQWNDEPDAVTVKKIKSVSFVSPHDSIRIRCVAFFSFHKRGVDYEFFKAVNDACLVFDGRLVIDVNFHTNDPCIRAAGPVTKLQRIYYNDNYTHALCNSFEVGERLAKSLLQLFDPSTKAPERPVKDEHHLLPTFKMPRIKHGHLPGDYRYLKVWAPGQRKDLRERMSQANFGRALVTGVPETGPGYFHLHINEYNEVSRICCLSKNEFPRSNLIRLFSVHEKALNNLVSRYDEGLITDFYAYFEEPWAMAIFHDRFDDFRQEIHELGCTKKDEECEPLISKIRARIESHRELSIDDLDAIKRDFLMMGHKYEIQKKILKFVDYNYDLLPVYAKPDMV</sequence>
<proteinExistence type="predicted"/>